<reference evidence="2" key="1">
    <citation type="submission" date="2022-11" db="EMBL/GenBank/DDBJ databases">
        <authorList>
            <person name="Scott C."/>
            <person name="Bruce N."/>
        </authorList>
    </citation>
    <scope>NUCLEOTIDE SEQUENCE</scope>
</reference>
<organism evidence="2 3">
    <name type="scientific">Parascedosporium putredinis</name>
    <dbReference type="NCBI Taxonomy" id="1442378"/>
    <lineage>
        <taxon>Eukaryota</taxon>
        <taxon>Fungi</taxon>
        <taxon>Dikarya</taxon>
        <taxon>Ascomycota</taxon>
        <taxon>Pezizomycotina</taxon>
        <taxon>Sordariomycetes</taxon>
        <taxon>Hypocreomycetidae</taxon>
        <taxon>Microascales</taxon>
        <taxon>Microascaceae</taxon>
        <taxon>Parascedosporium</taxon>
    </lineage>
</organism>
<dbReference type="InterPro" id="IPR002629">
    <property type="entry name" value="Met_Synth_C/arc"/>
</dbReference>
<evidence type="ECO:0000313" key="3">
    <source>
        <dbReference type="Proteomes" id="UP000838763"/>
    </source>
</evidence>
<keyword evidence="3" id="KW-1185">Reference proteome</keyword>
<protein>
    <recommendedName>
        <fullName evidence="1">Cobalamin-independent methionine synthase MetE C-terminal/archaeal domain-containing protein</fullName>
    </recommendedName>
</protein>
<dbReference type="EMBL" id="CALLCH030000009">
    <property type="protein sequence ID" value="CAI4213880.1"/>
    <property type="molecule type" value="Genomic_DNA"/>
</dbReference>
<evidence type="ECO:0000313" key="2">
    <source>
        <dbReference type="EMBL" id="CAI4213880.1"/>
    </source>
</evidence>
<sequence length="371" mass="41551">MTPILIGAAPGHGRFQNRTADAGEISAAQLWEEQSKAVADIVKKQQEHGVRAICSGEFDRKWYFGGFFEKLDGFREVIPKAGKQYPMAAVCEGKIKYTKSPYLENWKLLRSQLPESQWGDAKFTMPPPCYFHLRLGPGKCYSSDAYANDKEFFADLAKAYQQEFQTLYAEGLRNVQLDDPTLAYFCSDAMHDSLRQDGEDPEALFETYLQAHNDCIANKPEGLHVGLHICRGNFAKSMHFSEGSYEKISEKMFSTLNYDTFFLEYDNPRSGGFEPLRFLPKGKNVVLGVVTTKEPELEDAELIKTRVRQAAEIIAQGQGVSVDEAMQSIGISPQCGFASVAVGAEGMTEEKMFAKLKLVKDVADELWPNRA</sequence>
<evidence type="ECO:0000259" key="1">
    <source>
        <dbReference type="Pfam" id="PF01717"/>
    </source>
</evidence>
<dbReference type="Proteomes" id="UP000838763">
    <property type="component" value="Unassembled WGS sequence"/>
</dbReference>
<dbReference type="PANTHER" id="PTHR43844">
    <property type="entry name" value="METHIONINE SYNTHASE"/>
    <property type="match status" value="1"/>
</dbReference>
<accession>A0A9P1GZP3</accession>
<dbReference type="InterPro" id="IPR038071">
    <property type="entry name" value="UROD/MetE-like_sf"/>
</dbReference>
<dbReference type="Gene3D" id="3.20.20.210">
    <property type="match status" value="1"/>
</dbReference>
<name>A0A9P1GZP3_9PEZI</name>
<comment type="caution">
    <text evidence="2">The sequence shown here is derived from an EMBL/GenBank/DDBJ whole genome shotgun (WGS) entry which is preliminary data.</text>
</comment>
<dbReference type="GO" id="GO:0009086">
    <property type="term" value="P:methionine biosynthetic process"/>
    <property type="evidence" value="ECO:0007669"/>
    <property type="project" value="InterPro"/>
</dbReference>
<dbReference type="SUPFAM" id="SSF51726">
    <property type="entry name" value="UROD/MetE-like"/>
    <property type="match status" value="1"/>
</dbReference>
<dbReference type="PANTHER" id="PTHR43844:SF2">
    <property type="entry name" value="SYNTHASE, VITAMIN-B12 INDEPENDENT, PUTATIVE (AFU_ORTHOLOGUE AFUA_3G12060)-RELATED"/>
    <property type="match status" value="1"/>
</dbReference>
<dbReference type="CDD" id="cd03311">
    <property type="entry name" value="CIMS_C_terminal_like"/>
    <property type="match status" value="1"/>
</dbReference>
<gene>
    <name evidence="2" type="ORF">PPNO1_LOCUS3624</name>
</gene>
<dbReference type="GO" id="GO:0008270">
    <property type="term" value="F:zinc ion binding"/>
    <property type="evidence" value="ECO:0007669"/>
    <property type="project" value="InterPro"/>
</dbReference>
<dbReference type="Pfam" id="PF01717">
    <property type="entry name" value="Meth_synt_2"/>
    <property type="match status" value="1"/>
</dbReference>
<dbReference type="GO" id="GO:0003871">
    <property type="term" value="F:5-methyltetrahydropteroyltriglutamate-homocysteine S-methyltransferase activity"/>
    <property type="evidence" value="ECO:0007669"/>
    <property type="project" value="InterPro"/>
</dbReference>
<dbReference type="AlphaFoldDB" id="A0A9P1GZP3"/>
<feature type="domain" description="Cobalamin-independent methionine synthase MetE C-terminal/archaeal" evidence="1">
    <location>
        <begin position="150"/>
        <end position="363"/>
    </location>
</feature>
<dbReference type="OrthoDB" id="7772923at2759"/>
<proteinExistence type="predicted"/>